<dbReference type="PANTHER" id="PTHR48435">
    <property type="entry name" value="POLYPROTEIN"/>
    <property type="match status" value="1"/>
</dbReference>
<sequence>MQFMVQQDFTTIVRILHNHFLGNQEDVKTLQRKEFFKRKCCSFEKRDLEKHFNAMIKLFFALGTDQSFKQVILASIPELLQNAVDRNLQQRRKHILQLTVGEIQHETFIALEEMCDRKKIIKEYMMGSKDLEKACKTPGLTIKCKKEECNCRRRVFHGNQKTRRTPRFPKFPKKKGMWKKWTFCKIMSKEEERLKDDLADPRTNRNCNSR</sequence>
<organism evidence="1 2">
    <name type="scientific">Hibiscus sabdariffa</name>
    <name type="common">roselle</name>
    <dbReference type="NCBI Taxonomy" id="183260"/>
    <lineage>
        <taxon>Eukaryota</taxon>
        <taxon>Viridiplantae</taxon>
        <taxon>Streptophyta</taxon>
        <taxon>Embryophyta</taxon>
        <taxon>Tracheophyta</taxon>
        <taxon>Spermatophyta</taxon>
        <taxon>Magnoliopsida</taxon>
        <taxon>eudicotyledons</taxon>
        <taxon>Gunneridae</taxon>
        <taxon>Pentapetalae</taxon>
        <taxon>rosids</taxon>
        <taxon>malvids</taxon>
        <taxon>Malvales</taxon>
        <taxon>Malvaceae</taxon>
        <taxon>Malvoideae</taxon>
        <taxon>Hibiscus</taxon>
    </lineage>
</organism>
<reference evidence="1 2" key="1">
    <citation type="journal article" date="2024" name="G3 (Bethesda)">
        <title>Genome assembly of Hibiscus sabdariffa L. provides insights into metabolisms of medicinal natural products.</title>
        <authorList>
            <person name="Kim T."/>
        </authorList>
    </citation>
    <scope>NUCLEOTIDE SEQUENCE [LARGE SCALE GENOMIC DNA]</scope>
    <source>
        <strain evidence="1">TK-2024</strain>
        <tissue evidence="1">Old leaves</tissue>
    </source>
</reference>
<keyword evidence="2" id="KW-1185">Reference proteome</keyword>
<evidence type="ECO:0000313" key="1">
    <source>
        <dbReference type="EMBL" id="KAK8996461.1"/>
    </source>
</evidence>
<dbReference type="Proteomes" id="UP001396334">
    <property type="component" value="Unassembled WGS sequence"/>
</dbReference>
<accession>A0ABR2Q712</accession>
<dbReference type="InterPro" id="IPR053098">
    <property type="entry name" value="Petuviruses_polyprotein"/>
</dbReference>
<dbReference type="PANTHER" id="PTHR48435:SF1">
    <property type="entry name" value="POLYPROTEIN"/>
    <property type="match status" value="1"/>
</dbReference>
<name>A0ABR2Q712_9ROSI</name>
<proteinExistence type="predicted"/>
<evidence type="ECO:0000313" key="2">
    <source>
        <dbReference type="Proteomes" id="UP001396334"/>
    </source>
</evidence>
<dbReference type="EMBL" id="JBBPBN010000044">
    <property type="protein sequence ID" value="KAK8996461.1"/>
    <property type="molecule type" value="Genomic_DNA"/>
</dbReference>
<gene>
    <name evidence="1" type="ORF">V6N11_081736</name>
</gene>
<comment type="caution">
    <text evidence="1">The sequence shown here is derived from an EMBL/GenBank/DDBJ whole genome shotgun (WGS) entry which is preliminary data.</text>
</comment>
<protein>
    <submittedName>
        <fullName evidence="1">Uncharacterized protein</fullName>
    </submittedName>
</protein>